<evidence type="ECO:0000313" key="1">
    <source>
        <dbReference type="EMBL" id="CAD2213106.1"/>
    </source>
</evidence>
<evidence type="ECO:0000313" key="2">
    <source>
        <dbReference type="Proteomes" id="UP000515908"/>
    </source>
</evidence>
<dbReference type="EMBL" id="LR877145">
    <property type="protein sequence ID" value="CAD2213106.1"/>
    <property type="molecule type" value="Genomic_DNA"/>
</dbReference>
<dbReference type="Proteomes" id="UP000515908">
    <property type="component" value="Chromosome 01"/>
</dbReference>
<organism evidence="1 2">
    <name type="scientific">Angomonas deanei</name>
    <dbReference type="NCBI Taxonomy" id="59799"/>
    <lineage>
        <taxon>Eukaryota</taxon>
        <taxon>Discoba</taxon>
        <taxon>Euglenozoa</taxon>
        <taxon>Kinetoplastea</taxon>
        <taxon>Metakinetoplastina</taxon>
        <taxon>Trypanosomatida</taxon>
        <taxon>Trypanosomatidae</taxon>
        <taxon>Strigomonadinae</taxon>
        <taxon>Angomonas</taxon>
    </lineage>
</organism>
<dbReference type="InterPro" id="IPR036322">
    <property type="entry name" value="WD40_repeat_dom_sf"/>
</dbReference>
<accession>A0A7G2C0C2</accession>
<keyword evidence="2" id="KW-1185">Reference proteome</keyword>
<dbReference type="SUPFAM" id="SSF50978">
    <property type="entry name" value="WD40 repeat-like"/>
    <property type="match status" value="1"/>
</dbReference>
<dbReference type="VEuPathDB" id="TriTrypDB:ADEAN_000054200"/>
<reference evidence="1 2" key="1">
    <citation type="submission" date="2020-08" db="EMBL/GenBank/DDBJ databases">
        <authorList>
            <person name="Newling K."/>
            <person name="Davey J."/>
            <person name="Forrester S."/>
        </authorList>
    </citation>
    <scope>NUCLEOTIDE SEQUENCE [LARGE SCALE GENOMIC DNA]</scope>
    <source>
        <strain evidence="2">Crithidia deanei Carvalho (ATCC PRA-265)</strain>
    </source>
</reference>
<dbReference type="InterPro" id="IPR015943">
    <property type="entry name" value="WD40/YVTN_repeat-like_dom_sf"/>
</dbReference>
<name>A0A7G2C0C2_9TRYP</name>
<sequence length="218" mass="23361">MGKDSGSLVSFAGPHYSNILASGILHDRYIVTVGSLATVVVWSPSWSVLAAHTEESATQSKESVARYLSVLALDETRFLVGGSDGVVSLYRFIMGDGLELLSKSTVASSYPKPVLSLAKAIQEDEPTFIVSGDSGGRLIVSTVDESDRFTVRTETTVAKCSINCLDATMQRSENGNSFRGVCGCDSGSILVFEVANRQFRRPCFAPLRRGCDSTTIDS</sequence>
<protein>
    <recommendedName>
        <fullName evidence="3">WD domain, G-beta repeat</fullName>
    </recommendedName>
</protein>
<gene>
    <name evidence="1" type="ORF">ADEAN_000054200</name>
</gene>
<proteinExistence type="predicted"/>
<dbReference type="Gene3D" id="2.130.10.10">
    <property type="entry name" value="YVTN repeat-like/Quinoprotein amine dehydrogenase"/>
    <property type="match status" value="1"/>
</dbReference>
<evidence type="ECO:0008006" key="3">
    <source>
        <dbReference type="Google" id="ProtNLM"/>
    </source>
</evidence>
<dbReference type="AlphaFoldDB" id="A0A7G2C0C2"/>